<gene>
    <name evidence="1" type="ORF">O1611_g8945</name>
</gene>
<name>A0ACC2JB71_9PEZI</name>
<proteinExistence type="predicted"/>
<evidence type="ECO:0000313" key="1">
    <source>
        <dbReference type="EMBL" id="KAJ8124695.1"/>
    </source>
</evidence>
<evidence type="ECO:0000313" key="2">
    <source>
        <dbReference type="Proteomes" id="UP001153332"/>
    </source>
</evidence>
<comment type="caution">
    <text evidence="1">The sequence shown here is derived from an EMBL/GenBank/DDBJ whole genome shotgun (WGS) entry which is preliminary data.</text>
</comment>
<dbReference type="Proteomes" id="UP001153332">
    <property type="component" value="Unassembled WGS sequence"/>
</dbReference>
<accession>A0ACC2JB71</accession>
<protein>
    <submittedName>
        <fullName evidence="1">Uncharacterized protein</fullName>
    </submittedName>
</protein>
<keyword evidence="2" id="KW-1185">Reference proteome</keyword>
<reference evidence="1" key="1">
    <citation type="submission" date="2022-12" db="EMBL/GenBank/DDBJ databases">
        <title>Genome Sequence of Lasiodiplodia mahajangana.</title>
        <authorList>
            <person name="Buettner E."/>
        </authorList>
    </citation>
    <scope>NUCLEOTIDE SEQUENCE</scope>
    <source>
        <strain evidence="1">VT137</strain>
    </source>
</reference>
<dbReference type="EMBL" id="JAPUUL010002840">
    <property type="protein sequence ID" value="KAJ8124695.1"/>
    <property type="molecule type" value="Genomic_DNA"/>
</dbReference>
<sequence>METYDNDYNPSCLSGDPHDDNIADPILHYFGCLEASERGSFFDRASPFWTREIGKLTICGISRSEAEAKVYEKLETWQNACSSEIHRLSLIYSALAKDIQQSHLLAHLASSRDTWRSSSEYKSNIQHVRNWRTEKNMQNGVAIEPLPVSTEELSPDDFPISIMAFEDGAAYDIQYPHVTGTFPNQTITVNNLLRAGPKETHGLLKSIKDRRTAGVTWFHIPSNNMTWVEEAIACYYGEKRPDRNQMRYGDESSQAARLLQESFWRGQQYGDAAKPRSRFMRPFCDLITPSRFLTWFAEGKKKLITYVDRSPIEPRSDNIVLFAPFLHWETSRQLTLFTRKIEKSLAASANRRRRKAFLDRQERGNRRRGLHTRAASYLIRLERGDSEIQQRQSFRLGLSAFPDVYRILVGPRGKYYRSKHPLGQYLLHAARLYEELHNYQDSSLIQKYLFSDPPLHPRRTLDQGYHTTVQTTRPRDRNQVVYRATTTPESSYHQFDHTKGQWTCPVYDHAVEECAKCRENIRRLSRMVMVDQLWMWVLDQKTIITCFPKRYGLHGRDPSGVFEAIQERLDRGRSVHSVFEIAYTILDECSNTFFDRMKDTSSQPQVLDIFSEAIRNVSRQQALESQRLWNWIDRARAITRQQGRHRNLIIPAWTTSTEGGLERDIQDIVEELEIMISVNKTQSDLYMKFIHYASKAMNGNKTPGIGIDASHPVGLDSSEVQLGAATLMAKVKDRVGYLESLLKTASSAAELVKSLSQLRQQQDSVIQALQSIKLSLDSIDQGRTLMVFTVITIIFSPLSFLSSIFGMNNQEFGQDQWKISDQFKYIFSISIGVTVFALIFASRHVRSAAVYTVAGIRHLFLTVSRVMRYIESYIFDRLSWIIGVGRKRPESPSAGAPLSPEV</sequence>
<organism evidence="1 2">
    <name type="scientific">Lasiodiplodia mahajangana</name>
    <dbReference type="NCBI Taxonomy" id="1108764"/>
    <lineage>
        <taxon>Eukaryota</taxon>
        <taxon>Fungi</taxon>
        <taxon>Dikarya</taxon>
        <taxon>Ascomycota</taxon>
        <taxon>Pezizomycotina</taxon>
        <taxon>Dothideomycetes</taxon>
        <taxon>Dothideomycetes incertae sedis</taxon>
        <taxon>Botryosphaeriales</taxon>
        <taxon>Botryosphaeriaceae</taxon>
        <taxon>Lasiodiplodia</taxon>
    </lineage>
</organism>